<name>A0ABV0BE00_9SPHN</name>
<dbReference type="Proteomes" id="UP001427805">
    <property type="component" value="Unassembled WGS sequence"/>
</dbReference>
<feature type="domain" description="FAD dependent oxidoreductase" evidence="2">
    <location>
        <begin position="9"/>
        <end position="315"/>
    </location>
</feature>
<evidence type="ECO:0000256" key="1">
    <source>
        <dbReference type="ARBA" id="ARBA00023002"/>
    </source>
</evidence>
<keyword evidence="1 3" id="KW-0560">Oxidoreductase</keyword>
<evidence type="ECO:0000313" key="3">
    <source>
        <dbReference type="EMBL" id="MEN3749001.1"/>
    </source>
</evidence>
<dbReference type="Gene3D" id="3.30.9.10">
    <property type="entry name" value="D-Amino Acid Oxidase, subunit A, domain 2"/>
    <property type="match status" value="1"/>
</dbReference>
<dbReference type="GO" id="GO:0016491">
    <property type="term" value="F:oxidoreductase activity"/>
    <property type="evidence" value="ECO:0007669"/>
    <property type="project" value="UniProtKB-KW"/>
</dbReference>
<protein>
    <submittedName>
        <fullName evidence="3">FAD-binding oxidoreductase</fullName>
        <ecNumber evidence="3">1.-.-.-</ecNumber>
    </submittedName>
</protein>
<dbReference type="RefSeq" id="WP_346248042.1">
    <property type="nucleotide sequence ID" value="NZ_JBDIZK010000011.1"/>
</dbReference>
<dbReference type="InterPro" id="IPR036188">
    <property type="entry name" value="FAD/NAD-bd_sf"/>
</dbReference>
<dbReference type="EC" id="1.-.-.-" evidence="3"/>
<comment type="caution">
    <text evidence="3">The sequence shown here is derived from an EMBL/GenBank/DDBJ whole genome shotgun (WGS) entry which is preliminary data.</text>
</comment>
<evidence type="ECO:0000313" key="4">
    <source>
        <dbReference type="Proteomes" id="UP001427805"/>
    </source>
</evidence>
<keyword evidence="4" id="KW-1185">Reference proteome</keyword>
<dbReference type="InterPro" id="IPR006076">
    <property type="entry name" value="FAD-dep_OxRdtase"/>
</dbReference>
<dbReference type="SUPFAM" id="SSF51905">
    <property type="entry name" value="FAD/NAD(P)-binding domain"/>
    <property type="match status" value="1"/>
</dbReference>
<reference evidence="3 4" key="1">
    <citation type="submission" date="2024-05" db="EMBL/GenBank/DDBJ databases">
        <title>Sphingomonas sp. HF-S3 16S ribosomal RNA gene Genome sequencing and assembly.</title>
        <authorList>
            <person name="Lee H."/>
        </authorList>
    </citation>
    <scope>NUCLEOTIDE SEQUENCE [LARGE SCALE GENOMIC DNA]</scope>
    <source>
        <strain evidence="3 4">HF-S3</strain>
    </source>
</reference>
<sequence length="398" mass="44709">MSGSAIEADYLIIGGGFYGCCLALFLRSISDKVVLVEAEPAPLTRASRVNQARVHTGFHYPRSFVTAVKSKVLHTRFVADFPEAVVDDFRMLYAIARRRSKVSAGRFHRMFASMDAPIRLADQRESGLFDPDAIEAVFECREYAFDWSRLQASLLDRLDRHGVQTLYGQPVAALSEQGDRVVAELADGSVIRAGRAFNVTYAHINELLDLADLPPAPLKFELAELALVQPPPSLDGLGVTVMDGPFFSTMPYPAEGLYSLTHVRYTPQLSWSGRSHIDPAQRLRDGEARESRFRHMLLDAARYLPSIREARWERSIYDIKTVLLKNERDDGRPILFHRHPATSRITSIMGGKIDNIYDLFDLMRITEPDCRDAHDDYVCGRGDGLAHPRGSSNITERK</sequence>
<dbReference type="PANTHER" id="PTHR13847">
    <property type="entry name" value="SARCOSINE DEHYDROGENASE-RELATED"/>
    <property type="match status" value="1"/>
</dbReference>
<proteinExistence type="predicted"/>
<dbReference type="Gene3D" id="3.50.50.60">
    <property type="entry name" value="FAD/NAD(P)-binding domain"/>
    <property type="match status" value="1"/>
</dbReference>
<evidence type="ECO:0000259" key="2">
    <source>
        <dbReference type="Pfam" id="PF01266"/>
    </source>
</evidence>
<gene>
    <name evidence="3" type="ORF">TPR58_17630</name>
</gene>
<organism evidence="3 4">
    <name type="scientific">Sphingomonas rustica</name>
    <dbReference type="NCBI Taxonomy" id="3103142"/>
    <lineage>
        <taxon>Bacteria</taxon>
        <taxon>Pseudomonadati</taxon>
        <taxon>Pseudomonadota</taxon>
        <taxon>Alphaproteobacteria</taxon>
        <taxon>Sphingomonadales</taxon>
        <taxon>Sphingomonadaceae</taxon>
        <taxon>Sphingomonas</taxon>
    </lineage>
</organism>
<accession>A0ABV0BE00</accession>
<dbReference type="EMBL" id="JBDIZK010000011">
    <property type="protein sequence ID" value="MEN3749001.1"/>
    <property type="molecule type" value="Genomic_DNA"/>
</dbReference>
<dbReference type="Pfam" id="PF01266">
    <property type="entry name" value="DAO"/>
    <property type="match status" value="1"/>
</dbReference>